<dbReference type="EMBL" id="SRLO01000469">
    <property type="protein sequence ID" value="TNN55019.1"/>
    <property type="molecule type" value="Genomic_DNA"/>
</dbReference>
<name>A0A4Z2GNU3_9TELE</name>
<comment type="caution">
    <text evidence="1">The sequence shown here is derived from an EMBL/GenBank/DDBJ whole genome shotgun (WGS) entry which is preliminary data.</text>
</comment>
<keyword evidence="2" id="KW-1185">Reference proteome</keyword>
<organism evidence="1 2">
    <name type="scientific">Liparis tanakae</name>
    <name type="common">Tanaka's snailfish</name>
    <dbReference type="NCBI Taxonomy" id="230148"/>
    <lineage>
        <taxon>Eukaryota</taxon>
        <taxon>Metazoa</taxon>
        <taxon>Chordata</taxon>
        <taxon>Craniata</taxon>
        <taxon>Vertebrata</taxon>
        <taxon>Euteleostomi</taxon>
        <taxon>Actinopterygii</taxon>
        <taxon>Neopterygii</taxon>
        <taxon>Teleostei</taxon>
        <taxon>Neoteleostei</taxon>
        <taxon>Acanthomorphata</taxon>
        <taxon>Eupercaria</taxon>
        <taxon>Perciformes</taxon>
        <taxon>Cottioidei</taxon>
        <taxon>Cottales</taxon>
        <taxon>Liparidae</taxon>
        <taxon>Liparis</taxon>
    </lineage>
</organism>
<reference evidence="1 2" key="1">
    <citation type="submission" date="2019-03" db="EMBL/GenBank/DDBJ databases">
        <title>First draft genome of Liparis tanakae, snailfish: a comprehensive survey of snailfish specific genes.</title>
        <authorList>
            <person name="Kim W."/>
            <person name="Song I."/>
            <person name="Jeong J.-H."/>
            <person name="Kim D."/>
            <person name="Kim S."/>
            <person name="Ryu S."/>
            <person name="Song J.Y."/>
            <person name="Lee S.K."/>
        </authorList>
    </citation>
    <scope>NUCLEOTIDE SEQUENCE [LARGE SCALE GENOMIC DNA]</scope>
    <source>
        <tissue evidence="1">Muscle</tissue>
    </source>
</reference>
<dbReference type="Proteomes" id="UP000314294">
    <property type="component" value="Unassembled WGS sequence"/>
</dbReference>
<accession>A0A4Z2GNU3</accession>
<evidence type="ECO:0000313" key="2">
    <source>
        <dbReference type="Proteomes" id="UP000314294"/>
    </source>
</evidence>
<proteinExistence type="predicted"/>
<dbReference type="AlphaFoldDB" id="A0A4Z2GNU3"/>
<protein>
    <submittedName>
        <fullName evidence="1">Uncharacterized protein</fullName>
    </submittedName>
</protein>
<gene>
    <name evidence="1" type="ORF">EYF80_034806</name>
</gene>
<evidence type="ECO:0000313" key="1">
    <source>
        <dbReference type="EMBL" id="TNN55019.1"/>
    </source>
</evidence>
<sequence>MLTLFPSDSLATCALVGAHDSDSIRVAFDEGEHAVARGQVSDVKAEVKKVNPVPACLQLPTAGFCPLPRPLPRPSPLAQQGLVQASVSLVCMISLVEYKGSSSVESHGLFRTFRIKVNLCAIPDDLLIS</sequence>